<comment type="caution">
    <text evidence="1">The sequence shown here is derived from an EMBL/GenBank/DDBJ whole genome shotgun (WGS) entry which is preliminary data.</text>
</comment>
<reference evidence="1 2" key="1">
    <citation type="submission" date="2014-06" db="EMBL/GenBank/DDBJ databases">
        <title>Whole Genome Sequences of Three Symbiotic Endozoicomonas Bacteria.</title>
        <authorList>
            <person name="Neave M.J."/>
            <person name="Apprill A."/>
            <person name="Voolstra C.R."/>
        </authorList>
    </citation>
    <scope>NUCLEOTIDE SEQUENCE [LARGE SCALE GENOMIC DNA]</scope>
    <source>
        <strain evidence="1 2">DSM 25634</strain>
    </source>
</reference>
<protein>
    <submittedName>
        <fullName evidence="1">Uncharacterized protein</fullName>
    </submittedName>
</protein>
<proteinExistence type="predicted"/>
<accession>A0A081N6N5</accession>
<dbReference type="AlphaFoldDB" id="A0A081N6N5"/>
<dbReference type="RefSeq" id="WP_034842001.1">
    <property type="nucleotide sequence ID" value="NZ_JOKH01000008.1"/>
</dbReference>
<dbReference type="EMBL" id="JOKH01000008">
    <property type="protein sequence ID" value="KEQ14108.1"/>
    <property type="molecule type" value="Genomic_DNA"/>
</dbReference>
<organism evidence="1 2">
    <name type="scientific">Endozoicomonas numazuensis</name>
    <dbReference type="NCBI Taxonomy" id="1137799"/>
    <lineage>
        <taxon>Bacteria</taxon>
        <taxon>Pseudomonadati</taxon>
        <taxon>Pseudomonadota</taxon>
        <taxon>Gammaproteobacteria</taxon>
        <taxon>Oceanospirillales</taxon>
        <taxon>Endozoicomonadaceae</taxon>
        <taxon>Endozoicomonas</taxon>
    </lineage>
</organism>
<gene>
    <name evidence="1" type="ORF">GZ78_26180</name>
</gene>
<dbReference type="Proteomes" id="UP000028073">
    <property type="component" value="Unassembled WGS sequence"/>
</dbReference>
<evidence type="ECO:0000313" key="1">
    <source>
        <dbReference type="EMBL" id="KEQ14108.1"/>
    </source>
</evidence>
<sequence>MDEHTEMVSQVSVCREAPLEVPIAMICFYRSLERKEYELEQQMTGKFNLKEIITKLPYIDSLMKRIGKQ</sequence>
<name>A0A081N6N5_9GAMM</name>
<keyword evidence="2" id="KW-1185">Reference proteome</keyword>
<evidence type="ECO:0000313" key="2">
    <source>
        <dbReference type="Proteomes" id="UP000028073"/>
    </source>
</evidence>